<dbReference type="GO" id="GO:0016301">
    <property type="term" value="F:kinase activity"/>
    <property type="evidence" value="ECO:0007669"/>
    <property type="project" value="UniProtKB-KW"/>
</dbReference>
<name>A0A7W6WE80_9HYPH</name>
<comment type="caution">
    <text evidence="1">The sequence shown here is derived from an EMBL/GenBank/DDBJ whole genome shotgun (WGS) entry which is preliminary data.</text>
</comment>
<keyword evidence="1" id="KW-0418">Kinase</keyword>
<gene>
    <name evidence="1" type="ORF">GGE12_002662</name>
</gene>
<reference evidence="1 2" key="1">
    <citation type="submission" date="2020-08" db="EMBL/GenBank/DDBJ databases">
        <title>Genomic Encyclopedia of Type Strains, Phase IV (KMG-V): Genome sequencing to study the core and pangenomes of soil and plant-associated prokaryotes.</title>
        <authorList>
            <person name="Whitman W."/>
        </authorList>
    </citation>
    <scope>NUCLEOTIDE SEQUENCE [LARGE SCALE GENOMIC DNA]</scope>
    <source>
        <strain evidence="1 2">SEMIA 402</strain>
    </source>
</reference>
<organism evidence="1 2">
    <name type="scientific">Rhizobium mongolense</name>
    <dbReference type="NCBI Taxonomy" id="57676"/>
    <lineage>
        <taxon>Bacteria</taxon>
        <taxon>Pseudomonadati</taxon>
        <taxon>Pseudomonadota</taxon>
        <taxon>Alphaproteobacteria</taxon>
        <taxon>Hyphomicrobiales</taxon>
        <taxon>Rhizobiaceae</taxon>
        <taxon>Rhizobium/Agrobacterium group</taxon>
        <taxon>Rhizobium</taxon>
    </lineage>
</organism>
<evidence type="ECO:0000313" key="1">
    <source>
        <dbReference type="EMBL" id="MBB4274881.1"/>
    </source>
</evidence>
<dbReference type="EMBL" id="JACIGM010000005">
    <property type="protein sequence ID" value="MBB4274881.1"/>
    <property type="molecule type" value="Genomic_DNA"/>
</dbReference>
<accession>A0A7W6WE80</accession>
<sequence>MTWDDRRRAALRRIFDAAIASPNPAKIVPRHLPLLLQGRRIVVGAGKDADDIRAILISGGQRP</sequence>
<keyword evidence="1" id="KW-0808">Transferase</keyword>
<proteinExistence type="predicted"/>
<evidence type="ECO:0000313" key="2">
    <source>
        <dbReference type="Proteomes" id="UP000533641"/>
    </source>
</evidence>
<dbReference type="SUPFAM" id="SSF82544">
    <property type="entry name" value="GckA/TtuD-like"/>
    <property type="match status" value="1"/>
</dbReference>
<protein>
    <submittedName>
        <fullName evidence="1">Glycerate-2-kinase</fullName>
    </submittedName>
</protein>
<dbReference type="Proteomes" id="UP000533641">
    <property type="component" value="Unassembled WGS sequence"/>
</dbReference>
<dbReference type="AlphaFoldDB" id="A0A7W6WE80"/>